<evidence type="ECO:0000256" key="1">
    <source>
        <dbReference type="SAM" id="Phobius"/>
    </source>
</evidence>
<dbReference type="AlphaFoldDB" id="A0A3G4VE18"/>
<keyword evidence="1" id="KW-0812">Transmembrane</keyword>
<dbReference type="Proteomes" id="UP000279760">
    <property type="component" value="Chromosome 1"/>
</dbReference>
<dbReference type="Pfam" id="PF11086">
    <property type="entry name" value="DUF2878"/>
    <property type="match status" value="1"/>
</dbReference>
<protein>
    <submittedName>
        <fullName evidence="2">DUF2878 domain-containing protein</fullName>
    </submittedName>
</protein>
<dbReference type="InterPro" id="IPR021306">
    <property type="entry name" value="DUF2878"/>
</dbReference>
<gene>
    <name evidence="2" type="ORF">ECB94_14790</name>
</gene>
<feature type="transmembrane region" description="Helical" evidence="1">
    <location>
        <begin position="144"/>
        <end position="165"/>
    </location>
</feature>
<keyword evidence="1" id="KW-1133">Transmembrane helix</keyword>
<keyword evidence="1" id="KW-0472">Membrane</keyword>
<feature type="transmembrane region" description="Helical" evidence="1">
    <location>
        <begin position="89"/>
        <end position="107"/>
    </location>
</feature>
<feature type="transmembrane region" description="Helical" evidence="1">
    <location>
        <begin position="38"/>
        <end position="55"/>
    </location>
</feature>
<proteinExistence type="predicted"/>
<reference evidence="2 3" key="1">
    <citation type="submission" date="2018-11" db="EMBL/GenBank/DDBJ databases">
        <title>Complete Genome Sequence of Vbrio mediterranei 117-T6: a Potential Pathogen Bacteria Isolated from the Conchocelis of Pyropia.</title>
        <authorList>
            <person name="Liu Q."/>
        </authorList>
    </citation>
    <scope>NUCLEOTIDE SEQUENCE [LARGE SCALE GENOMIC DNA]</scope>
    <source>
        <strain evidence="2 3">117-T6</strain>
    </source>
</reference>
<evidence type="ECO:0000313" key="2">
    <source>
        <dbReference type="EMBL" id="AYV22429.1"/>
    </source>
</evidence>
<sequence>MLNNGGHNMSPGWKLLIISSWFQVIWLLSVIGQTRFQWLALTLSIVTILVSYRMLNLRLLQLSLLVVAGLVIDSLNMLASLLVFDTHVLPVWLMALWLIFSWYAFYLKTFLTSYPILLVSIIGGFGGAISYLAGFKLGAVTTQYSMLVTLGILFIEWVLIVYLIVRYPRPNERKWTHET</sequence>
<feature type="transmembrane region" description="Helical" evidence="1">
    <location>
        <begin position="12"/>
        <end position="32"/>
    </location>
</feature>
<evidence type="ECO:0000313" key="3">
    <source>
        <dbReference type="Proteomes" id="UP000279760"/>
    </source>
</evidence>
<organism evidence="2 3">
    <name type="scientific">Vibrio mediterranei</name>
    <dbReference type="NCBI Taxonomy" id="689"/>
    <lineage>
        <taxon>Bacteria</taxon>
        <taxon>Pseudomonadati</taxon>
        <taxon>Pseudomonadota</taxon>
        <taxon>Gammaproteobacteria</taxon>
        <taxon>Vibrionales</taxon>
        <taxon>Vibrionaceae</taxon>
        <taxon>Vibrio</taxon>
    </lineage>
</organism>
<accession>A0A3G4VE18</accession>
<dbReference type="EMBL" id="CP033577">
    <property type="protein sequence ID" value="AYV22429.1"/>
    <property type="molecule type" value="Genomic_DNA"/>
</dbReference>
<feature type="transmembrane region" description="Helical" evidence="1">
    <location>
        <begin position="114"/>
        <end position="132"/>
    </location>
</feature>
<feature type="transmembrane region" description="Helical" evidence="1">
    <location>
        <begin position="62"/>
        <end position="83"/>
    </location>
</feature>
<name>A0A3G4VE18_9VIBR</name>